<gene>
    <name evidence="3" type="ORF">HA335_02595</name>
</gene>
<reference evidence="3" key="1">
    <citation type="journal article" date="2020" name="bioRxiv">
        <title>A rank-normalized archaeal taxonomy based on genome phylogeny resolves widespread incomplete and uneven classifications.</title>
        <authorList>
            <person name="Rinke C."/>
            <person name="Chuvochina M."/>
            <person name="Mussig A.J."/>
            <person name="Chaumeil P.-A."/>
            <person name="Waite D.W."/>
            <person name="Whitman W.B."/>
            <person name="Parks D.H."/>
            <person name="Hugenholtz P."/>
        </authorList>
    </citation>
    <scope>NUCLEOTIDE SEQUENCE</scope>
    <source>
        <strain evidence="3">UBA8849</strain>
    </source>
</reference>
<dbReference type="PANTHER" id="PTHR22916">
    <property type="entry name" value="GLYCOSYLTRANSFERASE"/>
    <property type="match status" value="1"/>
</dbReference>
<sequence>MDKPLVSVVMATYNEPEKYLKESIESILNQTFKDFEFIIVLDNPNNKKAEEIIKEYQQKDKRIIFIKNERNLGRGASRNKAVNIARGKYIAILDADDIALPKRLEKQFKYMENNRDIDLLFSWVYFIDENGNILKEFKPEKYKFKEIKKYFFKEHLTVHPSMMVKSKILKKLKYDEKLIRSQDYDFWIRCIANDYKFDIIEEFLLKYRIPNRDNYLSRIKKQKLYSYYTLKTHWKNKKHFCNNVYFWKVFFYSLVVYLFIVLTPTFILKILIDIKDKKTEISTKGH</sequence>
<keyword evidence="1" id="KW-0812">Transmembrane</keyword>
<protein>
    <submittedName>
        <fullName evidence="3">Glycosyltransferase family 2 protein</fullName>
    </submittedName>
</protein>
<comment type="caution">
    <text evidence="3">The sequence shown here is derived from an EMBL/GenBank/DDBJ whole genome shotgun (WGS) entry which is preliminary data.</text>
</comment>
<dbReference type="PANTHER" id="PTHR22916:SF3">
    <property type="entry name" value="UDP-GLCNAC:BETAGAL BETA-1,3-N-ACETYLGLUCOSAMINYLTRANSFERASE-LIKE PROTEIN 1"/>
    <property type="match status" value="1"/>
</dbReference>
<accession>A0A832SVE0</accession>
<dbReference type="AlphaFoldDB" id="A0A832SVE0"/>
<keyword evidence="1" id="KW-0472">Membrane</keyword>
<dbReference type="Proteomes" id="UP000645676">
    <property type="component" value="Unassembled WGS sequence"/>
</dbReference>
<name>A0A832SVE0_9EURY</name>
<keyword evidence="3" id="KW-0808">Transferase</keyword>
<evidence type="ECO:0000313" key="3">
    <source>
        <dbReference type="EMBL" id="HII59462.1"/>
    </source>
</evidence>
<organism evidence="3 4">
    <name type="scientific">Methanocaldococcus jannaschii</name>
    <dbReference type="NCBI Taxonomy" id="2190"/>
    <lineage>
        <taxon>Archaea</taxon>
        <taxon>Methanobacteriati</taxon>
        <taxon>Methanobacteriota</taxon>
        <taxon>Methanomada group</taxon>
        <taxon>Methanococci</taxon>
        <taxon>Methanococcales</taxon>
        <taxon>Methanocaldococcaceae</taxon>
        <taxon>Methanocaldococcus</taxon>
    </lineage>
</organism>
<keyword evidence="1" id="KW-1133">Transmembrane helix</keyword>
<dbReference type="SUPFAM" id="SSF53448">
    <property type="entry name" value="Nucleotide-diphospho-sugar transferases"/>
    <property type="match status" value="1"/>
</dbReference>
<evidence type="ECO:0000259" key="2">
    <source>
        <dbReference type="Pfam" id="PF00535"/>
    </source>
</evidence>
<evidence type="ECO:0000313" key="4">
    <source>
        <dbReference type="Proteomes" id="UP000645676"/>
    </source>
</evidence>
<dbReference type="GO" id="GO:0016758">
    <property type="term" value="F:hexosyltransferase activity"/>
    <property type="evidence" value="ECO:0007669"/>
    <property type="project" value="UniProtKB-ARBA"/>
</dbReference>
<proteinExistence type="predicted"/>
<dbReference type="EMBL" id="DUJR01000011">
    <property type="protein sequence ID" value="HII59462.1"/>
    <property type="molecule type" value="Genomic_DNA"/>
</dbReference>
<dbReference type="Pfam" id="PF00535">
    <property type="entry name" value="Glycos_transf_2"/>
    <property type="match status" value="1"/>
</dbReference>
<feature type="transmembrane region" description="Helical" evidence="1">
    <location>
        <begin position="245"/>
        <end position="268"/>
    </location>
</feature>
<feature type="domain" description="Glycosyltransferase 2-like" evidence="2">
    <location>
        <begin position="7"/>
        <end position="172"/>
    </location>
</feature>
<dbReference type="Gene3D" id="3.90.550.10">
    <property type="entry name" value="Spore Coat Polysaccharide Biosynthesis Protein SpsA, Chain A"/>
    <property type="match status" value="1"/>
</dbReference>
<evidence type="ECO:0000256" key="1">
    <source>
        <dbReference type="SAM" id="Phobius"/>
    </source>
</evidence>
<dbReference type="InterPro" id="IPR001173">
    <property type="entry name" value="Glyco_trans_2-like"/>
</dbReference>
<dbReference type="InterPro" id="IPR029044">
    <property type="entry name" value="Nucleotide-diphossugar_trans"/>
</dbReference>